<accession>A0A8S0RX83</accession>
<reference evidence="2 3" key="1">
    <citation type="submission" date="2019-12" db="EMBL/GenBank/DDBJ databases">
        <authorList>
            <person name="Alioto T."/>
            <person name="Alioto T."/>
            <person name="Gomez Garrido J."/>
        </authorList>
    </citation>
    <scope>NUCLEOTIDE SEQUENCE [LARGE SCALE GENOMIC DNA]</scope>
</reference>
<sequence>MEAKFCGSGQASPNRLTRHGADDKNGSLKPLVMNFIDIKAKRLRSAMKISKKQFHRQENQQQELVSKNTQKHNQIQPTSEVVTLQDRMLSSPGFNRGHYSGGDLHYSGLKGSLMKFMKPIRLWTAMKIRKKQFPGQENQQQLLKNICKVVTLEDWILSSPGFNNSTGGGDLHVSKQSSNRIHPSFDEEHEDFVTNSRTSFPVVTPIEIEKSEKGQSENTSLCRNESRKLKKKVSFRNPEVADIFLLQSPQTNLEE</sequence>
<dbReference type="Proteomes" id="UP000594638">
    <property type="component" value="Unassembled WGS sequence"/>
</dbReference>
<protein>
    <submittedName>
        <fullName evidence="2">Uncharacterized protein</fullName>
    </submittedName>
</protein>
<organism evidence="2 3">
    <name type="scientific">Olea europaea subsp. europaea</name>
    <dbReference type="NCBI Taxonomy" id="158383"/>
    <lineage>
        <taxon>Eukaryota</taxon>
        <taxon>Viridiplantae</taxon>
        <taxon>Streptophyta</taxon>
        <taxon>Embryophyta</taxon>
        <taxon>Tracheophyta</taxon>
        <taxon>Spermatophyta</taxon>
        <taxon>Magnoliopsida</taxon>
        <taxon>eudicotyledons</taxon>
        <taxon>Gunneridae</taxon>
        <taxon>Pentapetalae</taxon>
        <taxon>asterids</taxon>
        <taxon>lamiids</taxon>
        <taxon>Lamiales</taxon>
        <taxon>Oleaceae</taxon>
        <taxon>Oleeae</taxon>
        <taxon>Olea</taxon>
    </lineage>
</organism>
<name>A0A8S0RX83_OLEEU</name>
<evidence type="ECO:0000256" key="1">
    <source>
        <dbReference type="SAM" id="MobiDB-lite"/>
    </source>
</evidence>
<dbReference type="Gramene" id="OE9A053658T1">
    <property type="protein sequence ID" value="OE9A053658C1"/>
    <property type="gene ID" value="OE9A053658"/>
</dbReference>
<gene>
    <name evidence="2" type="ORF">OLEA9_A053658</name>
</gene>
<feature type="compositionally biased region" description="Polar residues" evidence="1">
    <location>
        <begin position="59"/>
        <end position="74"/>
    </location>
</feature>
<dbReference type="OrthoDB" id="912943at2759"/>
<feature type="region of interest" description="Disordered" evidence="1">
    <location>
        <begin position="55"/>
        <end position="74"/>
    </location>
</feature>
<feature type="region of interest" description="Disordered" evidence="1">
    <location>
        <begin position="1"/>
        <end position="24"/>
    </location>
</feature>
<dbReference type="EMBL" id="CACTIH010003776">
    <property type="protein sequence ID" value="CAA2984758.1"/>
    <property type="molecule type" value="Genomic_DNA"/>
</dbReference>
<dbReference type="AlphaFoldDB" id="A0A8S0RX83"/>
<comment type="caution">
    <text evidence="2">The sequence shown here is derived from an EMBL/GenBank/DDBJ whole genome shotgun (WGS) entry which is preliminary data.</text>
</comment>
<proteinExistence type="predicted"/>
<evidence type="ECO:0000313" key="2">
    <source>
        <dbReference type="EMBL" id="CAA2984758.1"/>
    </source>
</evidence>
<evidence type="ECO:0000313" key="3">
    <source>
        <dbReference type="Proteomes" id="UP000594638"/>
    </source>
</evidence>
<keyword evidence="3" id="KW-1185">Reference proteome</keyword>